<evidence type="ECO:0000313" key="1">
    <source>
        <dbReference type="EMBL" id="SVD34918.1"/>
    </source>
</evidence>
<name>A0A382UMI0_9ZZZZ</name>
<reference evidence="1" key="1">
    <citation type="submission" date="2018-05" db="EMBL/GenBank/DDBJ databases">
        <authorList>
            <person name="Lanie J.A."/>
            <person name="Ng W.-L."/>
            <person name="Kazmierczak K.M."/>
            <person name="Andrzejewski T.M."/>
            <person name="Davidsen T.M."/>
            <person name="Wayne K.J."/>
            <person name="Tettelin H."/>
            <person name="Glass J.I."/>
            <person name="Rusch D."/>
            <person name="Podicherti R."/>
            <person name="Tsui H.-C.T."/>
            <person name="Winkler M.E."/>
        </authorList>
    </citation>
    <scope>NUCLEOTIDE SEQUENCE</scope>
</reference>
<accession>A0A382UMI0</accession>
<dbReference type="EMBL" id="UINC01145036">
    <property type="protein sequence ID" value="SVD34918.1"/>
    <property type="molecule type" value="Genomic_DNA"/>
</dbReference>
<feature type="non-terminal residue" evidence="1">
    <location>
        <position position="68"/>
    </location>
</feature>
<sequence>MVKPASLISSAFNKPSLALSDVSFSSLASSINDFLPTSRTTGTTKPLGVSTAIPRLKYFLITRFSPFS</sequence>
<proteinExistence type="predicted"/>
<dbReference type="AlphaFoldDB" id="A0A382UMI0"/>
<organism evidence="1">
    <name type="scientific">marine metagenome</name>
    <dbReference type="NCBI Taxonomy" id="408172"/>
    <lineage>
        <taxon>unclassified sequences</taxon>
        <taxon>metagenomes</taxon>
        <taxon>ecological metagenomes</taxon>
    </lineage>
</organism>
<protein>
    <submittedName>
        <fullName evidence="1">Uncharacterized protein</fullName>
    </submittedName>
</protein>
<gene>
    <name evidence="1" type="ORF">METZ01_LOCUS387772</name>
</gene>